<dbReference type="Proteomes" id="UP001173174">
    <property type="component" value="Unassembled WGS sequence"/>
</dbReference>
<sequence>MKEVDKRVIWKNMNELQLLLKISQFIEKNSIKTCSQYQEKLSEFPKEVPSVWFIIQRYGSWNNLLRKIDRKENQHYQWNHLSDEELIDIACSFIEEEQICSQRKYEQKVVGKNVPSLSTLKKRMGDVRPLFKKHLEESLVVPTNFELLLELKKEIIRLELEQDLSMTTFKQKNQSPQLPSVDTIMRRTNKNWEELMSELGYNYREIKREKMKRNLKRR</sequence>
<dbReference type="AlphaFoldDB" id="A0AAW7KDN3"/>
<gene>
    <name evidence="1" type="ORF">P0E79_14600</name>
</gene>
<evidence type="ECO:0000313" key="1">
    <source>
        <dbReference type="EMBL" id="MDN3193699.1"/>
    </source>
</evidence>
<reference evidence="1" key="1">
    <citation type="journal article" date="2023" name="Pathogens">
        <title>Prevalence of Enterococcus spp. and the Whole-Genome Characteristics of Enterococcus faecium and Enterococcus faecalis Strains Isolated from Free-Living Birds in Poland.</title>
        <authorList>
            <person name="Kwit R."/>
            <person name="Zajac M."/>
            <person name="Smialowska-Weglinska A."/>
            <person name="Skarzynska M."/>
            <person name="Bomba A."/>
            <person name="Lalak A."/>
            <person name="Skrzypiec E."/>
            <person name="Wojdat D."/>
            <person name="Koza W."/>
            <person name="Mikos-Wojewoda E."/>
            <person name="Pasim P."/>
            <person name="Skora M."/>
            <person name="Polak M."/>
            <person name="Wiacek J."/>
            <person name="Wasyl D."/>
        </authorList>
    </citation>
    <scope>NUCLEOTIDE SEQUENCE</scope>
    <source>
        <strain evidence="1">691B_2</strain>
    </source>
</reference>
<proteinExistence type="predicted"/>
<protein>
    <submittedName>
        <fullName evidence="1">Uncharacterized protein</fullName>
    </submittedName>
</protein>
<evidence type="ECO:0000313" key="2">
    <source>
        <dbReference type="Proteomes" id="UP001173174"/>
    </source>
</evidence>
<dbReference type="EMBL" id="JAREWH010000028">
    <property type="protein sequence ID" value="MDN3193699.1"/>
    <property type="molecule type" value="Genomic_DNA"/>
</dbReference>
<reference evidence="1" key="2">
    <citation type="submission" date="2023-03" db="EMBL/GenBank/DDBJ databases">
        <authorList>
            <person name="Zajac M."/>
            <person name="Kwit R."/>
            <person name="Wasyl D."/>
        </authorList>
    </citation>
    <scope>NUCLEOTIDE SEQUENCE</scope>
    <source>
        <strain evidence="1">691B_2</strain>
    </source>
</reference>
<name>A0AAW7KDN3_ENTFL</name>
<organism evidence="1 2">
    <name type="scientific">Enterococcus faecalis</name>
    <name type="common">Streptococcus faecalis</name>
    <dbReference type="NCBI Taxonomy" id="1351"/>
    <lineage>
        <taxon>Bacteria</taxon>
        <taxon>Bacillati</taxon>
        <taxon>Bacillota</taxon>
        <taxon>Bacilli</taxon>
        <taxon>Lactobacillales</taxon>
        <taxon>Enterococcaceae</taxon>
        <taxon>Enterococcus</taxon>
    </lineage>
</organism>
<accession>A0AAW7KDN3</accession>
<dbReference type="RefSeq" id="WP_010715303.1">
    <property type="nucleotide sequence ID" value="NZ_CABGRP010000006.1"/>
</dbReference>
<comment type="caution">
    <text evidence="1">The sequence shown here is derived from an EMBL/GenBank/DDBJ whole genome shotgun (WGS) entry which is preliminary data.</text>
</comment>